<name>Q88MN2_PSEPK</name>
<dbReference type="EMBL" id="AE015451">
    <property type="protein sequence ID" value="AAN67160.2"/>
    <property type="molecule type" value="Genomic_DNA"/>
</dbReference>
<dbReference type="RefSeq" id="WP_051122524.1">
    <property type="nucleotide sequence ID" value="NC_002947.4"/>
</dbReference>
<dbReference type="PATRIC" id="fig|160488.4.peg.1627"/>
<keyword evidence="3" id="KW-1185">Reference proteome</keyword>
<dbReference type="KEGG" id="ppu:PP_1539"/>
<feature type="coiled-coil region" evidence="1">
    <location>
        <begin position="162"/>
        <end position="189"/>
    </location>
</feature>
<dbReference type="BioCyc" id="PPUT160488:G1G01-1631-MONOMER"/>
<dbReference type="Proteomes" id="UP000000556">
    <property type="component" value="Chromosome"/>
</dbReference>
<keyword evidence="1" id="KW-0175">Coiled coil</keyword>
<dbReference type="STRING" id="160488.PP_1539"/>
<protein>
    <submittedName>
        <fullName evidence="2">Uncharacterized protein</fullName>
    </submittedName>
</protein>
<reference evidence="2 3" key="2">
    <citation type="journal article" date="2016" name="Environ. Microbiol.">
        <title>The revisited genome of Pseudomonas putida KT2440 enlightens its value as a robust metabolic chassis.</title>
        <authorList>
            <person name="Belda E."/>
            <person name="van Heck R.G."/>
            <person name="Lopez-Sanchez M.J."/>
            <person name="Cruveiller S."/>
            <person name="Barbe V."/>
            <person name="Fraser C."/>
            <person name="Klenk H.P."/>
            <person name="Petersen J."/>
            <person name="Morgat A."/>
            <person name="Nikel P.I."/>
            <person name="Vallenet D."/>
            <person name="Rouy Z."/>
            <person name="Sekowska A."/>
            <person name="Martins Dos Santos V.A."/>
            <person name="de Lorenzo V."/>
            <person name="Danchin A."/>
            <person name="Medigue C."/>
        </authorList>
    </citation>
    <scope>NUCLEOTIDE SEQUENCE [LARGE SCALE GENOMIC DNA]</scope>
    <source>
        <strain evidence="3">ATCC 47054 / DSM 6125 / CFBP 8728 / NCIMB 11950 / KT2440</strain>
    </source>
</reference>
<evidence type="ECO:0000256" key="1">
    <source>
        <dbReference type="SAM" id="Coils"/>
    </source>
</evidence>
<dbReference type="AlphaFoldDB" id="Q88MN2"/>
<proteinExistence type="predicted"/>
<dbReference type="PaxDb" id="160488-PP_1539"/>
<dbReference type="OrthoDB" id="7032751at2"/>
<evidence type="ECO:0000313" key="2">
    <source>
        <dbReference type="EMBL" id="AAN67160.2"/>
    </source>
</evidence>
<gene>
    <name evidence="2" type="ordered locus">PP_1539</name>
</gene>
<reference evidence="2 3" key="1">
    <citation type="journal article" date="2002" name="Environ. Microbiol.">
        <title>Complete genome sequence and comparative analysis of the metabolically versatile Pseudomonas putida KT2440.</title>
        <authorList>
            <person name="Nelson K.E."/>
            <person name="Weinel C."/>
            <person name="Paulsen I.T."/>
            <person name="Dodson R.J."/>
            <person name="Hilbert H."/>
            <person name="Martins dos Santos V.A."/>
            <person name="Fouts D.E."/>
            <person name="Gill S.R."/>
            <person name="Pop M."/>
            <person name="Holmes M."/>
            <person name="Brinkac L."/>
            <person name="Beanan M."/>
            <person name="DeBoy R.T."/>
            <person name="Daugherty S."/>
            <person name="Kolonay J."/>
            <person name="Madupu R."/>
            <person name="Nelson W."/>
            <person name="White O."/>
            <person name="Peterson J."/>
            <person name="Khouri H."/>
            <person name="Hance I."/>
            <person name="Chris Lee P."/>
            <person name="Holtzapple E."/>
            <person name="Scanlan D."/>
            <person name="Tran K."/>
            <person name="Moazzez A."/>
            <person name="Utterback T."/>
            <person name="Rizzo M."/>
            <person name="Lee K."/>
            <person name="Kosack D."/>
            <person name="Moestl D."/>
            <person name="Wedler H."/>
            <person name="Lauber J."/>
            <person name="Stjepandic D."/>
            <person name="Hoheisel J."/>
            <person name="Straetz M."/>
            <person name="Heim S."/>
            <person name="Kiewitz C."/>
            <person name="Eisen J.A."/>
            <person name="Timmis K.N."/>
            <person name="Dusterhoft A."/>
            <person name="Tummler B."/>
            <person name="Fraser C.M."/>
        </authorList>
    </citation>
    <scope>NUCLEOTIDE SEQUENCE [LARGE SCALE GENOMIC DNA]</scope>
    <source>
        <strain evidence="3">ATCC 47054 / DSM 6125 / CFBP 8728 / NCIMB 11950 / KT2440</strain>
    </source>
</reference>
<sequence length="288" mass="31986">MPTENRSSNTEMVSVPREPSAQMLDAARNAPVPMVYVDSMRARQDLEFSARYKAAISQCTQLAPTTHPDPIAWMVGTAFWWTKEEAERDAADTGLPIVGLGPMAGVSPAEQHQGEPVAWRYLESDAESGAYYKPEYSENRWHEIPEKTTESPLYLHADPAEFEQLRLERDALRSQLNALEELSRDDEVERLRAELTDTREAYLNQSARLVKANQEIERLKNPTFADTIKSPPAWVRAALSASAEPSALPDPLGCNDCTHAECGRFDGPHQVECRAMADNACARPGASS</sequence>
<evidence type="ECO:0000313" key="3">
    <source>
        <dbReference type="Proteomes" id="UP000000556"/>
    </source>
</evidence>
<accession>Q88MN2</accession>
<organism evidence="2 3">
    <name type="scientific">Pseudomonas putida (strain ATCC 47054 / DSM 6125 / CFBP 8728 / NCIMB 11950 / KT2440)</name>
    <dbReference type="NCBI Taxonomy" id="160488"/>
    <lineage>
        <taxon>Bacteria</taxon>
        <taxon>Pseudomonadati</taxon>
        <taxon>Pseudomonadota</taxon>
        <taxon>Gammaproteobacteria</taxon>
        <taxon>Pseudomonadales</taxon>
        <taxon>Pseudomonadaceae</taxon>
        <taxon>Pseudomonas</taxon>
    </lineage>
</organism>